<dbReference type="Pfam" id="PF00008">
    <property type="entry name" value="EGF"/>
    <property type="match status" value="7"/>
</dbReference>
<evidence type="ECO:0000256" key="5">
    <source>
        <dbReference type="SAM" id="SignalP"/>
    </source>
</evidence>
<dbReference type="PROSITE" id="PS50234">
    <property type="entry name" value="VWFA"/>
    <property type="match status" value="1"/>
</dbReference>
<evidence type="ECO:0000259" key="7">
    <source>
        <dbReference type="PROSITE" id="PS50234"/>
    </source>
</evidence>
<dbReference type="SUPFAM" id="SSF53300">
    <property type="entry name" value="vWA-like"/>
    <property type="match status" value="2"/>
</dbReference>
<feature type="disulfide bond" evidence="4">
    <location>
        <begin position="1093"/>
        <end position="1102"/>
    </location>
</feature>
<dbReference type="PROSITE" id="PS00022">
    <property type="entry name" value="EGF_1"/>
    <property type="match status" value="7"/>
</dbReference>
<feature type="domain" description="EGF-like" evidence="6">
    <location>
        <begin position="473"/>
        <end position="508"/>
    </location>
</feature>
<feature type="domain" description="EGF-like" evidence="6">
    <location>
        <begin position="1068"/>
        <end position="1103"/>
    </location>
</feature>
<feature type="domain" description="VWFA" evidence="7">
    <location>
        <begin position="185"/>
        <end position="353"/>
    </location>
</feature>
<dbReference type="PROSITE" id="PS01186">
    <property type="entry name" value="EGF_2"/>
    <property type="match status" value="7"/>
</dbReference>
<evidence type="ECO:0000256" key="2">
    <source>
        <dbReference type="ARBA" id="ARBA00022737"/>
    </source>
</evidence>
<evidence type="ECO:0000256" key="3">
    <source>
        <dbReference type="ARBA" id="ARBA00023157"/>
    </source>
</evidence>
<evidence type="ECO:0008006" key="10">
    <source>
        <dbReference type="Google" id="ProtNLM"/>
    </source>
</evidence>
<comment type="caution">
    <text evidence="4">Lacks conserved residue(s) required for the propagation of feature annotation.</text>
</comment>
<gene>
    <name evidence="8" type="ORF">LSH36_1144g00001</name>
</gene>
<dbReference type="EMBL" id="JAODUP010001143">
    <property type="protein sequence ID" value="KAK2141188.1"/>
    <property type="molecule type" value="Genomic_DNA"/>
</dbReference>
<comment type="caution">
    <text evidence="8">The sequence shown here is derived from an EMBL/GenBank/DDBJ whole genome shotgun (WGS) entry which is preliminary data.</text>
</comment>
<feature type="signal peptide" evidence="5">
    <location>
        <begin position="1"/>
        <end position="20"/>
    </location>
</feature>
<keyword evidence="3 4" id="KW-1015">Disulfide bond</keyword>
<evidence type="ECO:0000313" key="8">
    <source>
        <dbReference type="EMBL" id="KAK2141188.1"/>
    </source>
</evidence>
<evidence type="ECO:0000256" key="4">
    <source>
        <dbReference type="PROSITE-ProRule" id="PRU00076"/>
    </source>
</evidence>
<name>A0AAD9MR97_9ANNE</name>
<dbReference type="Gene3D" id="2.10.25.10">
    <property type="entry name" value="Laminin"/>
    <property type="match status" value="7"/>
</dbReference>
<dbReference type="PANTHER" id="PTHR24020:SF20">
    <property type="entry name" value="PH DOMAIN-CONTAINING PROTEIN"/>
    <property type="match status" value="1"/>
</dbReference>
<dbReference type="Proteomes" id="UP001208570">
    <property type="component" value="Unassembled WGS sequence"/>
</dbReference>
<dbReference type="InterPro" id="IPR002035">
    <property type="entry name" value="VWF_A"/>
</dbReference>
<feature type="disulfide bond" evidence="4">
    <location>
        <begin position="1170"/>
        <end position="1179"/>
    </location>
</feature>
<organism evidence="8 9">
    <name type="scientific">Paralvinella palmiformis</name>
    <dbReference type="NCBI Taxonomy" id="53620"/>
    <lineage>
        <taxon>Eukaryota</taxon>
        <taxon>Metazoa</taxon>
        <taxon>Spiralia</taxon>
        <taxon>Lophotrochozoa</taxon>
        <taxon>Annelida</taxon>
        <taxon>Polychaeta</taxon>
        <taxon>Sedentaria</taxon>
        <taxon>Canalipalpata</taxon>
        <taxon>Terebellida</taxon>
        <taxon>Terebelliformia</taxon>
        <taxon>Alvinellidae</taxon>
        <taxon>Paralvinella</taxon>
    </lineage>
</organism>
<reference evidence="8" key="1">
    <citation type="journal article" date="2023" name="Mol. Biol. Evol.">
        <title>Third-Generation Sequencing Reveals the Adaptive Role of the Epigenome in Three Deep-Sea Polychaetes.</title>
        <authorList>
            <person name="Perez M."/>
            <person name="Aroh O."/>
            <person name="Sun Y."/>
            <person name="Lan Y."/>
            <person name="Juniper S.K."/>
            <person name="Young C.R."/>
            <person name="Angers B."/>
            <person name="Qian P.Y."/>
        </authorList>
    </citation>
    <scope>NUCLEOTIDE SEQUENCE</scope>
    <source>
        <strain evidence="8">P08H-3</strain>
    </source>
</reference>
<keyword evidence="2" id="KW-0677">Repeat</keyword>
<dbReference type="PRINTS" id="PR00453">
    <property type="entry name" value="VWFADOMAIN"/>
</dbReference>
<keyword evidence="9" id="KW-1185">Reference proteome</keyword>
<dbReference type="SMART" id="SM00327">
    <property type="entry name" value="VWA"/>
    <property type="match status" value="1"/>
</dbReference>
<dbReference type="PROSITE" id="PS50026">
    <property type="entry name" value="EGF_3"/>
    <property type="match status" value="7"/>
</dbReference>
<feature type="disulfide bond" evidence="4">
    <location>
        <begin position="477"/>
        <end position="487"/>
    </location>
</feature>
<dbReference type="Pfam" id="PF00092">
    <property type="entry name" value="VWA"/>
    <property type="match status" value="2"/>
</dbReference>
<feature type="domain" description="EGF-like" evidence="6">
    <location>
        <begin position="1029"/>
        <end position="1066"/>
    </location>
</feature>
<feature type="disulfide bond" evidence="4">
    <location>
        <begin position="1210"/>
        <end position="1219"/>
    </location>
</feature>
<dbReference type="Gene3D" id="2.170.140.10">
    <property type="entry name" value="Chitin binding domain"/>
    <property type="match status" value="1"/>
</dbReference>
<dbReference type="SMART" id="SM00181">
    <property type="entry name" value="EGF"/>
    <property type="match status" value="7"/>
</dbReference>
<evidence type="ECO:0000313" key="9">
    <source>
        <dbReference type="Proteomes" id="UP001208570"/>
    </source>
</evidence>
<accession>A0AAD9MR97</accession>
<dbReference type="CDD" id="cd00054">
    <property type="entry name" value="EGF_CA"/>
    <property type="match status" value="7"/>
</dbReference>
<feature type="disulfide bond" evidence="4">
    <location>
        <begin position="1056"/>
        <end position="1065"/>
    </location>
</feature>
<feature type="disulfide bond" evidence="4">
    <location>
        <begin position="1149"/>
        <end position="1159"/>
    </location>
</feature>
<keyword evidence="5" id="KW-0732">Signal</keyword>
<feature type="domain" description="EGF-like" evidence="6">
    <location>
        <begin position="1106"/>
        <end position="1143"/>
    </location>
</feature>
<dbReference type="FunFam" id="2.10.25.10:FF:000095">
    <property type="entry name" value="Notch, isoform B"/>
    <property type="match status" value="3"/>
</dbReference>
<evidence type="ECO:0000259" key="6">
    <source>
        <dbReference type="PROSITE" id="PS50026"/>
    </source>
</evidence>
<dbReference type="PANTHER" id="PTHR24020">
    <property type="entry name" value="COLLAGEN ALPHA"/>
    <property type="match status" value="1"/>
</dbReference>
<feature type="domain" description="EGF-like" evidence="6">
    <location>
        <begin position="991"/>
        <end position="1026"/>
    </location>
</feature>
<feature type="disulfide bond" evidence="4">
    <location>
        <begin position="1016"/>
        <end position="1025"/>
    </location>
</feature>
<dbReference type="InterPro" id="IPR050525">
    <property type="entry name" value="ECM_Assembly_Org"/>
</dbReference>
<protein>
    <recommendedName>
        <fullName evidence="10">Chitinase</fullName>
    </recommendedName>
</protein>
<feature type="domain" description="EGF-like" evidence="6">
    <location>
        <begin position="1145"/>
        <end position="1180"/>
    </location>
</feature>
<feature type="disulfide bond" evidence="4">
    <location>
        <begin position="1133"/>
        <end position="1142"/>
    </location>
</feature>
<evidence type="ECO:0000256" key="1">
    <source>
        <dbReference type="ARBA" id="ARBA00022536"/>
    </source>
</evidence>
<feature type="disulfide bond" evidence="4">
    <location>
        <begin position="995"/>
        <end position="1005"/>
    </location>
</feature>
<dbReference type="SMART" id="SM00179">
    <property type="entry name" value="EGF_CA"/>
    <property type="match status" value="7"/>
</dbReference>
<feature type="domain" description="EGF-like" evidence="6">
    <location>
        <begin position="1183"/>
        <end position="1220"/>
    </location>
</feature>
<dbReference type="InterPro" id="IPR036465">
    <property type="entry name" value="vWFA_dom_sf"/>
</dbReference>
<sequence>MIRIGLLLVVLLGLAQRGAANQNATITPGGSGSQLVEATCNILQSACIFDDDKLLLRRMAYVESLDGHDPDTYRDGYHGGLWQVDQSFFDVTKSVEAGQELYPYINEIHSKLLVDWHIVTWQDCRRPLVSALAARLYIQYTSSGNHNGIPRDINSQADFWKSYYRTSGSTQNFIDKCCNKTHGADIVFVLDGSGSIGSTNFEEVKEFVKDVVQAFEIGPYQIGVIQYSSSVRTEFNLNAYTTHNDIINAINNIAYLNGGTSTHLALEKLIDEAFLEVNGGRSMSIPKAYGRSSTSLTIAEAERAHKAGIIMIAIGVGSSIDRTELDAIASDPKCLHLFLLSGFDEIDDLKYAIEQRACEAPFVVSPGDNGTDTGGKIPPGDNINCQIKIPSAGATISLRTNSGTHSTLFLAQDTYPSSVYYEEKLDSTPQNPGVVYIRNPHVTVLDNEWLIFCNLIGTNGTETNFTFGIRPGDTTHCNPSPCLNGQCVELVNGYRCDCFDGYTGGLCESVIPPSTTTPPPTSGYDCDANNPCTPENIHNGNFYFPHHDVAKFVQCDAHGGCFVMHCAPGTIWDPNLNTFYQAANRWQVLIIYETNTREETMTTKIILFVLLGLVALGTTTEDGTLTPGGSGSQLVESSCDRIQASCIFDDDKLLLRRIAYVESQDGLSPDTYRDGYHGGIWQVDEAFFDVTKSSEAEHELYPYIQDIHSKLSIDWNIVTWQDCRCPLVSALAARLYIQYTSRSNHNGIPRDIASQADFWKYYYRTTGSTQDYIDKCNTLETVPTSLNLCHYSTVIGAFEIGPYRIGLIQYSTGAVTEFDLDDYSTKEQLQSAVNGIVYQSGWTNTHLALATLTDRAFLTNNGGRGGSIPRVWSLTYQSPIVVQPGHNGTDTGGRIPPGDSINCQIKVPSAGVTLSLSTHTGTHSTLFLAKDTYPSSVYYEERLDSAPDSPGVVFIRNPHATALDNEWLIFCNLIGTNVTETNFTFGVRPGDTTHCDPDPCLYGTCVELVDDFRCDCFDGYTGRLCDSQIPNPCQPNPCQNNGGCTPISDTEFTCDCPPGFTGETCEEDINYCDPDPCLYGTCVELVDDFRCDCLDGYTGRLCDSQIPNPCQPNPCQNNGGCTPISDTEFTCDCPPGFTGETCEEDINYCDPDPCLYGTCVELVDDFRCDCLDGYTGRLCDSQIPNPCQPNPCQNNGGCTPISDTEFTCDCPPGFTGDTCEQVVTTTTPLPTGYDCDTNNPCTPENIQQGKFYFPHYDPTKFVQCDAFGGCYVMPCAPGTVWDPNLNTCNYAP</sequence>
<feature type="chain" id="PRO_5041982659" description="Chitinase" evidence="5">
    <location>
        <begin position="21"/>
        <end position="1292"/>
    </location>
</feature>
<dbReference type="GO" id="GO:0005509">
    <property type="term" value="F:calcium ion binding"/>
    <property type="evidence" value="ECO:0007669"/>
    <property type="project" value="InterPro"/>
</dbReference>
<dbReference type="InterPro" id="IPR001881">
    <property type="entry name" value="EGF-like_Ca-bd_dom"/>
</dbReference>
<proteinExistence type="predicted"/>
<dbReference type="Gene3D" id="3.40.50.410">
    <property type="entry name" value="von Willebrand factor, type A domain"/>
    <property type="match status" value="2"/>
</dbReference>
<keyword evidence="1 4" id="KW-0245">EGF-like domain</keyword>
<dbReference type="SUPFAM" id="SSF57196">
    <property type="entry name" value="EGF/Laminin"/>
    <property type="match status" value="7"/>
</dbReference>
<feature type="disulfide bond" evidence="4">
    <location>
        <begin position="1072"/>
        <end position="1082"/>
    </location>
</feature>
<feature type="disulfide bond" evidence="4">
    <location>
        <begin position="498"/>
        <end position="507"/>
    </location>
</feature>
<dbReference type="InterPro" id="IPR000742">
    <property type="entry name" value="EGF"/>
</dbReference>